<protein>
    <submittedName>
        <fullName evidence="1">Uncharacterized protein</fullName>
    </submittedName>
</protein>
<reference evidence="1" key="2">
    <citation type="journal article" date="2015" name="Data Brief">
        <title>Shoot transcriptome of the giant reed, Arundo donax.</title>
        <authorList>
            <person name="Barrero R.A."/>
            <person name="Guerrero F.D."/>
            <person name="Moolhuijzen P."/>
            <person name="Goolsby J.A."/>
            <person name="Tidwell J."/>
            <person name="Bellgard S.E."/>
            <person name="Bellgard M.I."/>
        </authorList>
    </citation>
    <scope>NUCLEOTIDE SEQUENCE</scope>
    <source>
        <tissue evidence="1">Shoot tissue taken approximately 20 cm above the soil surface</tissue>
    </source>
</reference>
<organism evidence="1">
    <name type="scientific">Arundo donax</name>
    <name type="common">Giant reed</name>
    <name type="synonym">Donax arundinaceus</name>
    <dbReference type="NCBI Taxonomy" id="35708"/>
    <lineage>
        <taxon>Eukaryota</taxon>
        <taxon>Viridiplantae</taxon>
        <taxon>Streptophyta</taxon>
        <taxon>Embryophyta</taxon>
        <taxon>Tracheophyta</taxon>
        <taxon>Spermatophyta</taxon>
        <taxon>Magnoliopsida</taxon>
        <taxon>Liliopsida</taxon>
        <taxon>Poales</taxon>
        <taxon>Poaceae</taxon>
        <taxon>PACMAD clade</taxon>
        <taxon>Arundinoideae</taxon>
        <taxon>Arundineae</taxon>
        <taxon>Arundo</taxon>
    </lineage>
</organism>
<sequence>MGLLSDVYVANALVGMYQKSDIWTGSRRNSQETLAGNGQQQDTKDTFYSEQRHASNTLQGIGLFTLDEEKDNGTCADARKIYIGVASQLCGTPLPIDVVGHELRIKINIGNGRNVKCNESELFLNYENVRYQANRLGSVKLFNLLQEGSTRSDQLVLVVFIDSRNLNKKDAGFVNMELVRISGDVPALGLPP</sequence>
<proteinExistence type="predicted"/>
<accession>A0A0A9DI09</accession>
<evidence type="ECO:0000313" key="1">
    <source>
        <dbReference type="EMBL" id="JAD83412.1"/>
    </source>
</evidence>
<dbReference type="EMBL" id="GBRH01214483">
    <property type="protein sequence ID" value="JAD83412.1"/>
    <property type="molecule type" value="Transcribed_RNA"/>
</dbReference>
<dbReference type="AlphaFoldDB" id="A0A0A9DI09"/>
<reference evidence="1" key="1">
    <citation type="submission" date="2014-09" db="EMBL/GenBank/DDBJ databases">
        <authorList>
            <person name="Magalhaes I.L.F."/>
            <person name="Oliveira U."/>
            <person name="Santos F.R."/>
            <person name="Vidigal T.H.D.A."/>
            <person name="Brescovit A.D."/>
            <person name="Santos A.J."/>
        </authorList>
    </citation>
    <scope>NUCLEOTIDE SEQUENCE</scope>
    <source>
        <tissue evidence="1">Shoot tissue taken approximately 20 cm above the soil surface</tissue>
    </source>
</reference>
<name>A0A0A9DI09_ARUDO</name>